<dbReference type="NCBIfam" id="TIGR01764">
    <property type="entry name" value="excise"/>
    <property type="match status" value="1"/>
</dbReference>
<evidence type="ECO:0000259" key="1">
    <source>
        <dbReference type="Pfam" id="PF12728"/>
    </source>
</evidence>
<dbReference type="EMBL" id="WTPX01000077">
    <property type="protein sequence ID" value="NNJ26414.1"/>
    <property type="molecule type" value="Genomic_DNA"/>
</dbReference>
<proteinExistence type="predicted"/>
<dbReference type="InterPro" id="IPR041657">
    <property type="entry name" value="HTH_17"/>
</dbReference>
<protein>
    <recommendedName>
        <fullName evidence="1">Helix-turn-helix domain-containing protein</fullName>
    </recommendedName>
</protein>
<dbReference type="RefSeq" id="WP_171187429.1">
    <property type="nucleotide sequence ID" value="NZ_WTPX01000077.1"/>
</dbReference>
<accession>A0ABX1VED3</accession>
<organism evidence="2 3">
    <name type="scientific">Alienimonas chondri</name>
    <dbReference type="NCBI Taxonomy" id="2681879"/>
    <lineage>
        <taxon>Bacteria</taxon>
        <taxon>Pseudomonadati</taxon>
        <taxon>Planctomycetota</taxon>
        <taxon>Planctomycetia</taxon>
        <taxon>Planctomycetales</taxon>
        <taxon>Planctomycetaceae</taxon>
        <taxon>Alienimonas</taxon>
    </lineage>
</organism>
<feature type="domain" description="Helix-turn-helix" evidence="1">
    <location>
        <begin position="15"/>
        <end position="63"/>
    </location>
</feature>
<dbReference type="Pfam" id="PF12728">
    <property type="entry name" value="HTH_17"/>
    <property type="match status" value="1"/>
</dbReference>
<gene>
    <name evidence="2" type="ORF">LzC2_24980</name>
</gene>
<sequence length="76" mass="8122">MSDPLALDLVPSRVLLTPDEAARALALSARTLRRRTDAGDIPGAVKIGRSIRYRLADLHAFVNGLPAPHGANTVPR</sequence>
<keyword evidence="3" id="KW-1185">Reference proteome</keyword>
<evidence type="ECO:0000313" key="3">
    <source>
        <dbReference type="Proteomes" id="UP000609651"/>
    </source>
</evidence>
<dbReference type="InterPro" id="IPR009061">
    <property type="entry name" value="DNA-bd_dom_put_sf"/>
</dbReference>
<comment type="caution">
    <text evidence="2">The sequence shown here is derived from an EMBL/GenBank/DDBJ whole genome shotgun (WGS) entry which is preliminary data.</text>
</comment>
<dbReference type="SUPFAM" id="SSF46955">
    <property type="entry name" value="Putative DNA-binding domain"/>
    <property type="match status" value="1"/>
</dbReference>
<dbReference type="InterPro" id="IPR010093">
    <property type="entry name" value="SinI_DNA-bd"/>
</dbReference>
<dbReference type="Proteomes" id="UP000609651">
    <property type="component" value="Unassembled WGS sequence"/>
</dbReference>
<evidence type="ECO:0000313" key="2">
    <source>
        <dbReference type="EMBL" id="NNJ26414.1"/>
    </source>
</evidence>
<name>A0ABX1VED3_9PLAN</name>
<reference evidence="2 3" key="1">
    <citation type="journal article" date="2020" name="Syst. Appl. Microbiol.">
        <title>Alienimonas chondri sp. nov., a novel planctomycete isolated from the biofilm of the red alga Chondrus crispus.</title>
        <authorList>
            <person name="Vitorino I."/>
            <person name="Albuquerque L."/>
            <person name="Wiegand S."/>
            <person name="Kallscheuer N."/>
            <person name="da Costa M.S."/>
            <person name="Lobo-da-Cunha A."/>
            <person name="Jogler C."/>
            <person name="Lage O.M."/>
        </authorList>
    </citation>
    <scope>NUCLEOTIDE SEQUENCE [LARGE SCALE GENOMIC DNA]</scope>
    <source>
        <strain evidence="2 3">LzC2</strain>
    </source>
</reference>